<evidence type="ECO:0000313" key="2">
    <source>
        <dbReference type="EMBL" id="ETS76810.1"/>
    </source>
</evidence>
<name>W3WSH6_PESFW</name>
<proteinExistence type="predicted"/>
<organism evidence="2 3">
    <name type="scientific">Pestalotiopsis fici (strain W106-1 / CGMCC3.15140)</name>
    <dbReference type="NCBI Taxonomy" id="1229662"/>
    <lineage>
        <taxon>Eukaryota</taxon>
        <taxon>Fungi</taxon>
        <taxon>Dikarya</taxon>
        <taxon>Ascomycota</taxon>
        <taxon>Pezizomycotina</taxon>
        <taxon>Sordariomycetes</taxon>
        <taxon>Xylariomycetidae</taxon>
        <taxon>Amphisphaeriales</taxon>
        <taxon>Sporocadaceae</taxon>
        <taxon>Pestalotiopsis</taxon>
    </lineage>
</organism>
<dbReference type="AlphaFoldDB" id="W3WSH6"/>
<accession>W3WSH6</accession>
<dbReference type="Proteomes" id="UP000030651">
    <property type="component" value="Unassembled WGS sequence"/>
</dbReference>
<dbReference type="GeneID" id="19277210"/>
<protein>
    <submittedName>
        <fullName evidence="2">Uncharacterized protein</fullName>
    </submittedName>
</protein>
<dbReference type="InParanoid" id="W3WSH6"/>
<feature type="compositionally biased region" description="Polar residues" evidence="1">
    <location>
        <begin position="41"/>
        <end position="62"/>
    </location>
</feature>
<dbReference type="EMBL" id="KI912117">
    <property type="protein sequence ID" value="ETS76810.1"/>
    <property type="molecule type" value="Genomic_DNA"/>
</dbReference>
<dbReference type="KEGG" id="pfy:PFICI_12197"/>
<sequence length="188" mass="21170">MTSRRDQDEGQDTAPNSAETHVLNKRKRNGPPPRNRRESNATEVESQQPQSRTQVLEQTTIASGEDDGEHPPDLTTASQDERTSAFTPRSGGRSEEILGGDQCCNDNAGNQSTNSGRVPTASAEFPDVVQPDVVEKLVEVFHHTAYPLRPYFHWPTYRAQVRTRQYRTDWGLLDFYHGSVYHGIWASM</sequence>
<feature type="region of interest" description="Disordered" evidence="1">
    <location>
        <begin position="1"/>
        <end position="117"/>
    </location>
</feature>
<keyword evidence="3" id="KW-1185">Reference proteome</keyword>
<feature type="compositionally biased region" description="Polar residues" evidence="1">
    <location>
        <begin position="104"/>
        <end position="117"/>
    </location>
</feature>
<dbReference type="HOGENOM" id="CLU_1441520_0_0_1"/>
<reference evidence="3" key="1">
    <citation type="journal article" date="2015" name="BMC Genomics">
        <title>Genomic and transcriptomic analysis of the endophytic fungus Pestalotiopsis fici reveals its lifestyle and high potential for synthesis of natural products.</title>
        <authorList>
            <person name="Wang X."/>
            <person name="Zhang X."/>
            <person name="Liu L."/>
            <person name="Xiang M."/>
            <person name="Wang W."/>
            <person name="Sun X."/>
            <person name="Che Y."/>
            <person name="Guo L."/>
            <person name="Liu G."/>
            <person name="Guo L."/>
            <person name="Wang C."/>
            <person name="Yin W.B."/>
            <person name="Stadler M."/>
            <person name="Zhang X."/>
            <person name="Liu X."/>
        </authorList>
    </citation>
    <scope>NUCLEOTIDE SEQUENCE [LARGE SCALE GENOMIC DNA]</scope>
    <source>
        <strain evidence="3">W106-1 / CGMCC3.15140</strain>
    </source>
</reference>
<dbReference type="OrthoDB" id="2123952at2759"/>
<dbReference type="RefSeq" id="XP_007838969.1">
    <property type="nucleotide sequence ID" value="XM_007840778.1"/>
</dbReference>
<evidence type="ECO:0000256" key="1">
    <source>
        <dbReference type="SAM" id="MobiDB-lite"/>
    </source>
</evidence>
<evidence type="ECO:0000313" key="3">
    <source>
        <dbReference type="Proteomes" id="UP000030651"/>
    </source>
</evidence>
<gene>
    <name evidence="2" type="ORF">PFICI_12197</name>
</gene>